<feature type="transmembrane region" description="Helical" evidence="1">
    <location>
        <begin position="176"/>
        <end position="196"/>
    </location>
</feature>
<evidence type="ECO:0000256" key="1">
    <source>
        <dbReference type="SAM" id="Phobius"/>
    </source>
</evidence>
<gene>
    <name evidence="2" type="ORF">ELY37_03990</name>
</gene>
<dbReference type="InterPro" id="IPR010331">
    <property type="entry name" value="ExoD"/>
</dbReference>
<dbReference type="PANTHER" id="PTHR41795">
    <property type="entry name" value="EXOPOLYSACCHARIDE SYNTHESIS PROTEIN"/>
    <property type="match status" value="1"/>
</dbReference>
<feature type="transmembrane region" description="Helical" evidence="1">
    <location>
        <begin position="41"/>
        <end position="60"/>
    </location>
</feature>
<evidence type="ECO:0000313" key="3">
    <source>
        <dbReference type="Proteomes" id="UP000286912"/>
    </source>
</evidence>
<dbReference type="PIRSF" id="PIRSF033239">
    <property type="entry name" value="ExoD"/>
    <property type="match status" value="1"/>
</dbReference>
<organism evidence="2 3">
    <name type="scientific">Vreelandella populi</name>
    <dbReference type="NCBI Taxonomy" id="2498858"/>
    <lineage>
        <taxon>Bacteria</taxon>
        <taxon>Pseudomonadati</taxon>
        <taxon>Pseudomonadota</taxon>
        <taxon>Gammaproteobacteria</taxon>
        <taxon>Oceanospirillales</taxon>
        <taxon>Halomonadaceae</taxon>
        <taxon>Vreelandella</taxon>
    </lineage>
</organism>
<name>A0A3S0WP63_9GAMM</name>
<keyword evidence="1" id="KW-0472">Membrane</keyword>
<dbReference type="AlphaFoldDB" id="A0A3S0WP63"/>
<dbReference type="EMBL" id="RZHD01000004">
    <property type="protein sequence ID" value="RUR47433.1"/>
    <property type="molecule type" value="Genomic_DNA"/>
</dbReference>
<keyword evidence="3" id="KW-1185">Reference proteome</keyword>
<dbReference type="RefSeq" id="WP_126952006.1">
    <property type="nucleotide sequence ID" value="NZ_RZHD01000004.1"/>
</dbReference>
<dbReference type="OrthoDB" id="8635607at2"/>
<keyword evidence="1" id="KW-1133">Transmembrane helix</keyword>
<comment type="caution">
    <text evidence="2">The sequence shown here is derived from an EMBL/GenBank/DDBJ whole genome shotgun (WGS) entry which is preliminary data.</text>
</comment>
<dbReference type="PANTHER" id="PTHR41795:SF1">
    <property type="entry name" value="EXOPOLYSACCHARIDE SYNTHESIS PROTEIN"/>
    <property type="match status" value="1"/>
</dbReference>
<dbReference type="Proteomes" id="UP000286912">
    <property type="component" value="Unassembled WGS sequence"/>
</dbReference>
<proteinExistence type="predicted"/>
<protein>
    <submittedName>
        <fullName evidence="2">Exopolysaccharide biosynthesis protein</fullName>
    </submittedName>
</protein>
<reference evidence="2 3" key="1">
    <citation type="submission" date="2018-12" db="EMBL/GenBank/DDBJ databases">
        <title>three novel Halomonas strain isolated from plants.</title>
        <authorList>
            <person name="Sun C."/>
        </authorList>
    </citation>
    <scope>NUCLEOTIDE SEQUENCE [LARGE SCALE GENOMIC DNA]</scope>
    <source>
        <strain evidence="2 3">RC</strain>
    </source>
</reference>
<feature type="transmembrane region" description="Helical" evidence="1">
    <location>
        <begin position="151"/>
        <end position="171"/>
    </location>
</feature>
<evidence type="ECO:0000313" key="2">
    <source>
        <dbReference type="EMBL" id="RUR47433.1"/>
    </source>
</evidence>
<dbReference type="Pfam" id="PF06055">
    <property type="entry name" value="ExoD"/>
    <property type="match status" value="1"/>
</dbReference>
<feature type="transmembrane region" description="Helical" evidence="1">
    <location>
        <begin position="123"/>
        <end position="145"/>
    </location>
</feature>
<accession>A0A3S0WP63</accession>
<keyword evidence="1" id="KW-0812">Transmembrane</keyword>
<sequence length="197" mass="21052">MSESPEATNLTELIQAMEEKADGMSHVSVNDIVDAVGRRSFGPLLLIAGIITLIPVISGIPGVPTFMAVLVLLVSIQLLAGRRTFWLPKWLLNRSVSRKSFDKSLHIMQKPAKWIDSLLGARLVWMTNDAGIRVTALACLAVAVAMPPMELVPFTANGAGVALTLLGLGLVAHDGVVLSLGFLVTGATFVAMLMYFL</sequence>